<dbReference type="VEuPathDB" id="FungiDB:FUN_015292"/>
<dbReference type="VEuPathDB" id="FungiDB:RhiirA1_414885"/>
<feature type="region of interest" description="Disordered" evidence="1">
    <location>
        <begin position="128"/>
        <end position="181"/>
    </location>
</feature>
<organism evidence="2 3">
    <name type="scientific">Rhizophagus irregularis</name>
    <dbReference type="NCBI Taxonomy" id="588596"/>
    <lineage>
        <taxon>Eukaryota</taxon>
        <taxon>Fungi</taxon>
        <taxon>Fungi incertae sedis</taxon>
        <taxon>Mucoromycota</taxon>
        <taxon>Glomeromycotina</taxon>
        <taxon>Glomeromycetes</taxon>
        <taxon>Glomerales</taxon>
        <taxon>Glomeraceae</taxon>
        <taxon>Rhizophagus</taxon>
    </lineage>
</organism>
<dbReference type="AlphaFoldDB" id="A0A2N0S358"/>
<feature type="compositionally biased region" description="Basic and acidic residues" evidence="1">
    <location>
        <begin position="128"/>
        <end position="152"/>
    </location>
</feature>
<comment type="caution">
    <text evidence="2">The sequence shown here is derived from an EMBL/GenBank/DDBJ whole genome shotgun (WGS) entry which is preliminary data.</text>
</comment>
<evidence type="ECO:0000313" key="2">
    <source>
        <dbReference type="EMBL" id="PKC69995.1"/>
    </source>
</evidence>
<name>A0A2N0S358_9GLOM</name>
<proteinExistence type="predicted"/>
<gene>
    <name evidence="2" type="ORF">RhiirA1_414885</name>
</gene>
<reference evidence="2 3" key="1">
    <citation type="submission" date="2017-10" db="EMBL/GenBank/DDBJ databases">
        <title>Extensive intraspecific genome diversity in a model arbuscular mycorrhizal fungus.</title>
        <authorList>
            <person name="Chen E.C.H."/>
            <person name="Morin E."/>
            <person name="Baudet D."/>
            <person name="Noel J."/>
            <person name="Ndikumana S."/>
            <person name="Charron P."/>
            <person name="St-Onge C."/>
            <person name="Giorgi J."/>
            <person name="Grigoriev I.V."/>
            <person name="Roux C."/>
            <person name="Martin F.M."/>
            <person name="Corradi N."/>
        </authorList>
    </citation>
    <scope>NUCLEOTIDE SEQUENCE [LARGE SCALE GENOMIC DNA]</scope>
    <source>
        <strain evidence="2 3">A1</strain>
    </source>
</reference>
<dbReference type="Proteomes" id="UP000232688">
    <property type="component" value="Unassembled WGS sequence"/>
</dbReference>
<sequence>MTASPIENLRSGHAQRLPSAGNLRSYHPAHFTHDPNFKVIQDETSTYQTYTHPNLIKALNRKLWLPRNPLKKICVEDNVELSKALTSSEGGNGYVGYWGGNSQYLGEAKVSAYGNHEFPSKLFIHVREPTNEGRGVGEEGEGENKPSQHEESEISFNPLSPEDDRLNEFTAPDELSSGEEY</sequence>
<evidence type="ECO:0000256" key="1">
    <source>
        <dbReference type="SAM" id="MobiDB-lite"/>
    </source>
</evidence>
<reference evidence="2 3" key="2">
    <citation type="submission" date="2017-10" db="EMBL/GenBank/DDBJ databases">
        <title>Genome analyses suggest a sexual origin of heterokaryosis in a supposedly ancient asexual fungus.</title>
        <authorList>
            <person name="Corradi N."/>
            <person name="Sedzielewska K."/>
            <person name="Noel J."/>
            <person name="Charron P."/>
            <person name="Farinelli L."/>
            <person name="Marton T."/>
            <person name="Kruger M."/>
            <person name="Pelin A."/>
            <person name="Brachmann A."/>
            <person name="Corradi N."/>
        </authorList>
    </citation>
    <scope>NUCLEOTIDE SEQUENCE [LARGE SCALE GENOMIC DNA]</scope>
    <source>
        <strain evidence="2 3">A1</strain>
    </source>
</reference>
<protein>
    <submittedName>
        <fullName evidence="2">Uncharacterized protein</fullName>
    </submittedName>
</protein>
<accession>A0A2N0S358</accession>
<evidence type="ECO:0000313" key="3">
    <source>
        <dbReference type="Proteomes" id="UP000232688"/>
    </source>
</evidence>
<dbReference type="EMBL" id="LLXH01000248">
    <property type="protein sequence ID" value="PKC69995.1"/>
    <property type="molecule type" value="Genomic_DNA"/>
</dbReference>